<protein>
    <submittedName>
        <fullName evidence="1">Phosphoesterase family-domain-containing protein</fullName>
    </submittedName>
</protein>
<proteinExistence type="predicted"/>
<accession>A0ACB8QLG8</accession>
<organism evidence="1 2">
    <name type="scientific">Vararia minispora EC-137</name>
    <dbReference type="NCBI Taxonomy" id="1314806"/>
    <lineage>
        <taxon>Eukaryota</taxon>
        <taxon>Fungi</taxon>
        <taxon>Dikarya</taxon>
        <taxon>Basidiomycota</taxon>
        <taxon>Agaricomycotina</taxon>
        <taxon>Agaricomycetes</taxon>
        <taxon>Russulales</taxon>
        <taxon>Lachnocladiaceae</taxon>
        <taxon>Vararia</taxon>
    </lineage>
</organism>
<reference evidence="1" key="1">
    <citation type="submission" date="2021-02" db="EMBL/GenBank/DDBJ databases">
        <authorList>
            <consortium name="DOE Joint Genome Institute"/>
            <person name="Ahrendt S."/>
            <person name="Looney B.P."/>
            <person name="Miyauchi S."/>
            <person name="Morin E."/>
            <person name="Drula E."/>
            <person name="Courty P.E."/>
            <person name="Chicoki N."/>
            <person name="Fauchery L."/>
            <person name="Kohler A."/>
            <person name="Kuo A."/>
            <person name="Labutti K."/>
            <person name="Pangilinan J."/>
            <person name="Lipzen A."/>
            <person name="Riley R."/>
            <person name="Andreopoulos W."/>
            <person name="He G."/>
            <person name="Johnson J."/>
            <person name="Barry K.W."/>
            <person name="Grigoriev I.V."/>
            <person name="Nagy L."/>
            <person name="Hibbett D."/>
            <person name="Henrissat B."/>
            <person name="Matheny P.B."/>
            <person name="Labbe J."/>
            <person name="Martin F."/>
        </authorList>
    </citation>
    <scope>NUCLEOTIDE SEQUENCE</scope>
    <source>
        <strain evidence="1">EC-137</strain>
    </source>
</reference>
<reference evidence="1" key="2">
    <citation type="journal article" date="2022" name="New Phytol.">
        <title>Evolutionary transition to the ectomycorrhizal habit in the genomes of a hyperdiverse lineage of mushroom-forming fungi.</title>
        <authorList>
            <person name="Looney B."/>
            <person name="Miyauchi S."/>
            <person name="Morin E."/>
            <person name="Drula E."/>
            <person name="Courty P.E."/>
            <person name="Kohler A."/>
            <person name="Kuo A."/>
            <person name="LaButti K."/>
            <person name="Pangilinan J."/>
            <person name="Lipzen A."/>
            <person name="Riley R."/>
            <person name="Andreopoulos W."/>
            <person name="He G."/>
            <person name="Johnson J."/>
            <person name="Nolan M."/>
            <person name="Tritt A."/>
            <person name="Barry K.W."/>
            <person name="Grigoriev I.V."/>
            <person name="Nagy L.G."/>
            <person name="Hibbett D."/>
            <person name="Henrissat B."/>
            <person name="Matheny P.B."/>
            <person name="Labbe J."/>
            <person name="Martin F.M."/>
        </authorList>
    </citation>
    <scope>NUCLEOTIDE SEQUENCE</scope>
    <source>
        <strain evidence="1">EC-137</strain>
    </source>
</reference>
<evidence type="ECO:0000313" key="1">
    <source>
        <dbReference type="EMBL" id="KAI0032181.1"/>
    </source>
</evidence>
<evidence type="ECO:0000313" key="2">
    <source>
        <dbReference type="Proteomes" id="UP000814128"/>
    </source>
</evidence>
<dbReference type="EMBL" id="MU273554">
    <property type="protein sequence ID" value="KAI0032181.1"/>
    <property type="molecule type" value="Genomic_DNA"/>
</dbReference>
<comment type="caution">
    <text evidence="1">The sequence shown here is derived from an EMBL/GenBank/DDBJ whole genome shotgun (WGS) entry which is preliminary data.</text>
</comment>
<dbReference type="Proteomes" id="UP000814128">
    <property type="component" value="Unassembled WGS sequence"/>
</dbReference>
<name>A0ACB8QLG8_9AGAM</name>
<gene>
    <name evidence="1" type="ORF">K488DRAFT_70840</name>
</gene>
<keyword evidence="2" id="KW-1185">Reference proteome</keyword>
<sequence>MSLPTLVALAAAALPQAFAASSQSFVPPASSPFSASVNYVGQSNGSLPIDPVKPGKVFDRFIQIWFENTDFSVANSTAEFRSLAERGILLSQYFAVTHPSQPNYAATIGGSFWGLADDNKHDIPSQIGTMVDLLELGGVSWAAYQENMPTDGFNGETFSSVNYVDPTAANYTYYQRKHNPPILYDSVSGVPSRAARVRNFNDFAADVNTSALPQWMFVTPNMVNDGHDTNVDFAAAFLRYWLEPLLADPRFNDGRTLVLVTFDETESYLHNNNVFAVLLGGAVPERLHGTVDSTYYTHYSAMSTVQANWGLGSLGRGDTDPVMSNVYSLVANATGWKNNDIAGSSIPLTNLIGLTPGPLNPLFFLQTGWPAPNTSAVGAGGGPVFVGSG</sequence>